<feature type="compositionally biased region" description="Polar residues" evidence="1">
    <location>
        <begin position="309"/>
        <end position="322"/>
    </location>
</feature>
<keyword evidence="3" id="KW-1185">Reference proteome</keyword>
<sequence length="1277" mass="143000">MPPPSKYFPPCYTIPEVVAEQHPTFSDLKQRLEVPKRVGKAGWTTLWLVDQHPLVPADAHVQGRHFVLLWPGGTSYLKRIFNRLKNSKPPAEGIDVHQLGWVLLAHGDYVFIRDLDVEPADPMQDTLFGNVVDCCLILPPDLLQSMQGAQQMVLGPRAERTRDRPDPQNPVGGTQLERVVKPVCVKGSPRAFQMCATDQAQTKCNSPVAWGKIPDRSEPIAASVSELPASFKMRHEIVNVSARVAMAVFHTLPKEDRDAVSTQMSTVNAPRIAAHENTAFTAVQINIAAADLLTPAEDDPPVVGRNTRRNTSASPQGQSAHSELQAQLGDFGGFHVDNKDSVGTFTIMVWCSDLPDSYLAGMMYFPELGLGAYLAGLGAVNFCGQHMHGGTSPKPMSRDAEQKDYPYRLTLIHYTHAMPIDGDAIMPLIPLPHRKSSDAASGGHSSEPSTRSSPLLGLFTLRPEYQLRFNTRPSISPVQPTSYMQDGMPIMEPRSIFMFAVRTAVMFLVWCMAQLPPEWDVRVDVPAILNAVTMQHGEGRMDAGDWPEAPSMEQFTDSPSYDEDQSVKRPEAFQSWSARCDRRSKHIPRIHSSAPSTGESLAEARDEHEQHEQDDMYDIDEEQGNLASQAPVRGEEGDQEDEEDKEDKDEEAEDEEAEDEDAEEGDGQGQGEKEEDEQEGTSDVEFCKYLGVLTPTMLCNTLNRVLNIYDFGLQPSPGLTPQQKTSFVDMARILQEHTYTHDAACQLPLAWSFMPVLLKESGRAELLTMALRHEYLLMYAHAFTWLEGFVDVALNGRQADSSEWYCSLAFDVYTHIKTKKTLVTYDPKDYLQPEHLERFPNAVAQTVSFKKTVLPEPQVLALAWEHLMQICASWLGFPTESASYAKAYFLSLLCRYGSHALLYLPQTYTAFRYINQHVLGKARYKPYSQSAFKPFLKQLKVHPLLEEDSIMLKNLANLEGVFNSVDTSPFCPPVPRPDGIRNTSLKLFADFILCLLPLIDNLDGKEPQHALQRKVFNRPDFYLPFREHAPSLRIACEASVGPYSSSEVETRAGAFSSILFRALTFSTPIVTQDQQVWFADLVDWKAFLEDHKAMPDSYFANKGAYGQPNKHRTPAIADDIWRGTVAWVPFLKAHEGRQIPPLTMFNFIRFKRNKKNQQVTRFPNVGNLTAYLLTADYVAAGLVTPPTAAEMAKLICAIGAGAIGGLEKLHLLPSAARSHTPDNVEWALRTVMNFMRSALITEEQDLARLDFIMLEHALCKFKRLNVTEEDVMGWETE</sequence>
<feature type="region of interest" description="Disordered" evidence="1">
    <location>
        <begin position="625"/>
        <end position="682"/>
    </location>
</feature>
<organism evidence="2 3">
    <name type="scientific">Phanerochaete sordida</name>
    <dbReference type="NCBI Taxonomy" id="48140"/>
    <lineage>
        <taxon>Eukaryota</taxon>
        <taxon>Fungi</taxon>
        <taxon>Dikarya</taxon>
        <taxon>Basidiomycota</taxon>
        <taxon>Agaricomycotina</taxon>
        <taxon>Agaricomycetes</taxon>
        <taxon>Polyporales</taxon>
        <taxon>Phanerochaetaceae</taxon>
        <taxon>Phanerochaete</taxon>
    </lineage>
</organism>
<feature type="region of interest" description="Disordered" evidence="1">
    <location>
        <begin position="296"/>
        <end position="322"/>
    </location>
</feature>
<gene>
    <name evidence="2" type="ORF">PsYK624_138230</name>
</gene>
<comment type="caution">
    <text evidence="2">The sequence shown here is derived from an EMBL/GenBank/DDBJ whole genome shotgun (WGS) entry which is preliminary data.</text>
</comment>
<evidence type="ECO:0000313" key="2">
    <source>
        <dbReference type="EMBL" id="GJE97602.1"/>
    </source>
</evidence>
<protein>
    <submittedName>
        <fullName evidence="2">Uncharacterized protein</fullName>
    </submittedName>
</protein>
<evidence type="ECO:0000313" key="3">
    <source>
        <dbReference type="Proteomes" id="UP000703269"/>
    </source>
</evidence>
<accession>A0A9P3LKU2</accession>
<dbReference type="OrthoDB" id="2797654at2759"/>
<evidence type="ECO:0000256" key="1">
    <source>
        <dbReference type="SAM" id="MobiDB-lite"/>
    </source>
</evidence>
<feature type="region of interest" description="Disordered" evidence="1">
    <location>
        <begin position="538"/>
        <end position="613"/>
    </location>
</feature>
<feature type="region of interest" description="Disordered" evidence="1">
    <location>
        <begin position="435"/>
        <end position="455"/>
    </location>
</feature>
<reference evidence="2 3" key="1">
    <citation type="submission" date="2021-08" db="EMBL/GenBank/DDBJ databases">
        <title>Draft Genome Sequence of Phanerochaete sordida strain YK-624.</title>
        <authorList>
            <person name="Mori T."/>
            <person name="Dohra H."/>
            <person name="Suzuki T."/>
            <person name="Kawagishi H."/>
            <person name="Hirai H."/>
        </authorList>
    </citation>
    <scope>NUCLEOTIDE SEQUENCE [LARGE SCALE GENOMIC DNA]</scope>
    <source>
        <strain evidence="2 3">YK-624</strain>
    </source>
</reference>
<feature type="compositionally biased region" description="Acidic residues" evidence="1">
    <location>
        <begin position="637"/>
        <end position="666"/>
    </location>
</feature>
<proteinExistence type="predicted"/>
<feature type="compositionally biased region" description="Basic and acidic residues" evidence="1">
    <location>
        <begin position="602"/>
        <end position="613"/>
    </location>
</feature>
<name>A0A9P3LKU2_9APHY</name>
<feature type="compositionally biased region" description="Acidic residues" evidence="1">
    <location>
        <begin position="673"/>
        <end position="682"/>
    </location>
</feature>
<dbReference type="EMBL" id="BPQB01000074">
    <property type="protein sequence ID" value="GJE97602.1"/>
    <property type="molecule type" value="Genomic_DNA"/>
</dbReference>
<feature type="compositionally biased region" description="Polar residues" evidence="1">
    <location>
        <begin position="443"/>
        <end position="453"/>
    </location>
</feature>
<dbReference type="Proteomes" id="UP000703269">
    <property type="component" value="Unassembled WGS sequence"/>
</dbReference>
<dbReference type="AlphaFoldDB" id="A0A9P3LKU2"/>